<feature type="region of interest" description="Disordered" evidence="1">
    <location>
        <begin position="1"/>
        <end position="44"/>
    </location>
</feature>
<accession>A0ABD2MGT3</accession>
<evidence type="ECO:0000313" key="3">
    <source>
        <dbReference type="Proteomes" id="UP001516400"/>
    </source>
</evidence>
<reference evidence="2 3" key="1">
    <citation type="journal article" date="2021" name="BMC Biol.">
        <title>Horizontally acquired antibacterial genes associated with adaptive radiation of ladybird beetles.</title>
        <authorList>
            <person name="Li H.S."/>
            <person name="Tang X.F."/>
            <person name="Huang Y.H."/>
            <person name="Xu Z.Y."/>
            <person name="Chen M.L."/>
            <person name="Du X.Y."/>
            <person name="Qiu B.Y."/>
            <person name="Chen P.T."/>
            <person name="Zhang W."/>
            <person name="Slipinski A."/>
            <person name="Escalona H.E."/>
            <person name="Waterhouse R.M."/>
            <person name="Zwick A."/>
            <person name="Pang H."/>
        </authorList>
    </citation>
    <scope>NUCLEOTIDE SEQUENCE [LARGE SCALE GENOMIC DNA]</scope>
    <source>
        <strain evidence="2">SYSU2018</strain>
    </source>
</reference>
<comment type="caution">
    <text evidence="2">The sequence shown here is derived from an EMBL/GenBank/DDBJ whole genome shotgun (WGS) entry which is preliminary data.</text>
</comment>
<proteinExistence type="predicted"/>
<name>A0ABD2MGT3_9CUCU</name>
<feature type="compositionally biased region" description="Low complexity" evidence="1">
    <location>
        <begin position="18"/>
        <end position="35"/>
    </location>
</feature>
<evidence type="ECO:0000256" key="1">
    <source>
        <dbReference type="SAM" id="MobiDB-lite"/>
    </source>
</evidence>
<evidence type="ECO:0000313" key="2">
    <source>
        <dbReference type="EMBL" id="KAL3265547.1"/>
    </source>
</evidence>
<gene>
    <name evidence="2" type="ORF">HHI36_009752</name>
</gene>
<sequence length="111" mass="13216">MRRTQNQRNLIRKITKTSSKFRQQHRQQSSSISSKSRIEDDYEGSTKIDDENEYCYRQQSNWVKKRKLNISMWLERSIFSCHGISINFLLSKEEIEEDLSLIREGSSPVNN</sequence>
<dbReference type="EMBL" id="JABFTP020000001">
    <property type="protein sequence ID" value="KAL3265547.1"/>
    <property type="molecule type" value="Genomic_DNA"/>
</dbReference>
<keyword evidence="3" id="KW-1185">Reference proteome</keyword>
<dbReference type="AlphaFoldDB" id="A0ABD2MGT3"/>
<organism evidence="2 3">
    <name type="scientific">Cryptolaemus montrouzieri</name>
    <dbReference type="NCBI Taxonomy" id="559131"/>
    <lineage>
        <taxon>Eukaryota</taxon>
        <taxon>Metazoa</taxon>
        <taxon>Ecdysozoa</taxon>
        <taxon>Arthropoda</taxon>
        <taxon>Hexapoda</taxon>
        <taxon>Insecta</taxon>
        <taxon>Pterygota</taxon>
        <taxon>Neoptera</taxon>
        <taxon>Endopterygota</taxon>
        <taxon>Coleoptera</taxon>
        <taxon>Polyphaga</taxon>
        <taxon>Cucujiformia</taxon>
        <taxon>Coccinelloidea</taxon>
        <taxon>Coccinellidae</taxon>
        <taxon>Scymninae</taxon>
        <taxon>Scymnini</taxon>
        <taxon>Cryptolaemus</taxon>
    </lineage>
</organism>
<protein>
    <submittedName>
        <fullName evidence="2">Uncharacterized protein</fullName>
    </submittedName>
</protein>
<dbReference type="Proteomes" id="UP001516400">
    <property type="component" value="Unassembled WGS sequence"/>
</dbReference>
<feature type="compositionally biased region" description="Basic residues" evidence="1">
    <location>
        <begin position="1"/>
        <end position="15"/>
    </location>
</feature>